<dbReference type="SUPFAM" id="SSF48403">
    <property type="entry name" value="Ankyrin repeat"/>
    <property type="match status" value="1"/>
</dbReference>
<name>R0FLH8_9BRAS</name>
<dbReference type="PANTHER" id="PTHR24128">
    <property type="entry name" value="HOMEOBOX PROTEIN WARIAI"/>
    <property type="match status" value="1"/>
</dbReference>
<feature type="domain" description="PGG" evidence="2">
    <location>
        <begin position="248"/>
        <end position="324"/>
    </location>
</feature>
<protein>
    <recommendedName>
        <fullName evidence="2">PGG domain-containing protein</fullName>
    </recommendedName>
</protein>
<reference evidence="4" key="1">
    <citation type="journal article" date="2013" name="Nat. Genet.">
        <title>The Capsella rubella genome and the genomic consequences of rapid mating system evolution.</title>
        <authorList>
            <person name="Slotte T."/>
            <person name="Hazzouri K.M."/>
            <person name="Agren J.A."/>
            <person name="Koenig D."/>
            <person name="Maumus F."/>
            <person name="Guo Y.L."/>
            <person name="Steige K."/>
            <person name="Platts A.E."/>
            <person name="Escobar J.S."/>
            <person name="Newman L.K."/>
            <person name="Wang W."/>
            <person name="Mandakova T."/>
            <person name="Vello E."/>
            <person name="Smith L.M."/>
            <person name="Henz S.R."/>
            <person name="Steffen J."/>
            <person name="Takuno S."/>
            <person name="Brandvain Y."/>
            <person name="Coop G."/>
            <person name="Andolfatto P."/>
            <person name="Hu T.T."/>
            <person name="Blanchette M."/>
            <person name="Clark R.M."/>
            <person name="Quesneville H."/>
            <person name="Nordborg M."/>
            <person name="Gaut B.S."/>
            <person name="Lysak M.A."/>
            <person name="Jenkins J."/>
            <person name="Grimwood J."/>
            <person name="Chapman J."/>
            <person name="Prochnik S."/>
            <person name="Shu S."/>
            <person name="Rokhsar D."/>
            <person name="Schmutz J."/>
            <person name="Weigel D."/>
            <person name="Wright S.I."/>
        </authorList>
    </citation>
    <scope>NUCLEOTIDE SEQUENCE [LARGE SCALE GENOMIC DNA]</scope>
    <source>
        <strain evidence="4">cv. Monte Gargano</strain>
    </source>
</reference>
<dbReference type="InterPro" id="IPR002110">
    <property type="entry name" value="Ankyrin_rpt"/>
</dbReference>
<dbReference type="Gene3D" id="1.25.40.20">
    <property type="entry name" value="Ankyrin repeat-containing domain"/>
    <property type="match status" value="1"/>
</dbReference>
<dbReference type="AlphaFoldDB" id="R0FLH8"/>
<feature type="transmembrane region" description="Helical" evidence="1">
    <location>
        <begin position="299"/>
        <end position="322"/>
    </location>
</feature>
<dbReference type="Proteomes" id="UP000029121">
    <property type="component" value="Unassembled WGS sequence"/>
</dbReference>
<feature type="transmembrane region" description="Helical" evidence="1">
    <location>
        <begin position="363"/>
        <end position="385"/>
    </location>
</feature>
<dbReference type="InterPro" id="IPR036770">
    <property type="entry name" value="Ankyrin_rpt-contain_sf"/>
</dbReference>
<sequence length="406" mass="44899">MTSEAMSIVVDVSRASGAVAQGANLSGSSSMSTQDENIYERLKKVAQVGDIERLYELIAEDPNILDHFDKVSFSDTPLHIAAAKGQTHFAMELMTLRPSLASKLNVSGFSPMHLALQNNHVRTVLLGWIKRVNRKEILDWKDEDGNTVFHIAALTDQNEVMKLLRKTVKVKAKNLAGKTAMDILQTHQSPCLPVAKKLLQSAKERLFCGSTMTLAEYLSKELSFIEKRNTLLGLSNLSMTRDRSLNISDPRNAILVVAILIVTATYQAGLSPPGGFWQDTDLSNHSHIAGQMTMPFIPAFYFISLNGFAFLSSLYVIIIIIIGLPNWKLIYGSTAALSIAVLASYDTIFPVPNVPDETIPELIFVAAYPLIIGIMMFATFMTFIVDKRRRHQVDFPASCFSSSQEP</sequence>
<dbReference type="EMBL" id="KB870810">
    <property type="protein sequence ID" value="EOA22836.1"/>
    <property type="molecule type" value="Genomic_DNA"/>
</dbReference>
<dbReference type="eggNOG" id="KOG0504">
    <property type="taxonomic scope" value="Eukaryota"/>
</dbReference>
<feature type="transmembrane region" description="Helical" evidence="1">
    <location>
        <begin position="329"/>
        <end position="351"/>
    </location>
</feature>
<dbReference type="STRING" id="81985.R0FLH8"/>
<dbReference type="PANTHER" id="PTHR24128:SF107">
    <property type="entry name" value="PGG DOMAIN-CONTAINING PROTEIN"/>
    <property type="match status" value="1"/>
</dbReference>
<evidence type="ECO:0000313" key="4">
    <source>
        <dbReference type="Proteomes" id="UP000029121"/>
    </source>
</evidence>
<dbReference type="Pfam" id="PF12796">
    <property type="entry name" value="Ank_2"/>
    <property type="match status" value="1"/>
</dbReference>
<keyword evidence="1" id="KW-0812">Transmembrane</keyword>
<gene>
    <name evidence="3" type="ORF">CARUB_v10003560mg</name>
</gene>
<keyword evidence="1" id="KW-0472">Membrane</keyword>
<evidence type="ECO:0000256" key="1">
    <source>
        <dbReference type="SAM" id="Phobius"/>
    </source>
</evidence>
<evidence type="ECO:0000259" key="2">
    <source>
        <dbReference type="Pfam" id="PF13962"/>
    </source>
</evidence>
<dbReference type="SMART" id="SM00248">
    <property type="entry name" value="ANK"/>
    <property type="match status" value="2"/>
</dbReference>
<keyword evidence="4" id="KW-1185">Reference proteome</keyword>
<proteinExistence type="predicted"/>
<dbReference type="Pfam" id="PF13962">
    <property type="entry name" value="PGG"/>
    <property type="match status" value="1"/>
</dbReference>
<feature type="transmembrane region" description="Helical" evidence="1">
    <location>
        <begin position="253"/>
        <end position="270"/>
    </location>
</feature>
<organism evidence="3 4">
    <name type="scientific">Capsella rubella</name>
    <dbReference type="NCBI Taxonomy" id="81985"/>
    <lineage>
        <taxon>Eukaryota</taxon>
        <taxon>Viridiplantae</taxon>
        <taxon>Streptophyta</taxon>
        <taxon>Embryophyta</taxon>
        <taxon>Tracheophyta</taxon>
        <taxon>Spermatophyta</taxon>
        <taxon>Magnoliopsida</taxon>
        <taxon>eudicotyledons</taxon>
        <taxon>Gunneridae</taxon>
        <taxon>Pentapetalae</taxon>
        <taxon>rosids</taxon>
        <taxon>malvids</taxon>
        <taxon>Brassicales</taxon>
        <taxon>Brassicaceae</taxon>
        <taxon>Camelineae</taxon>
        <taxon>Capsella</taxon>
    </lineage>
</organism>
<accession>R0FLH8</accession>
<keyword evidence="1" id="KW-1133">Transmembrane helix</keyword>
<evidence type="ECO:0000313" key="3">
    <source>
        <dbReference type="EMBL" id="EOA22836.1"/>
    </source>
</evidence>
<dbReference type="InterPro" id="IPR026961">
    <property type="entry name" value="PGG_dom"/>
</dbReference>